<dbReference type="PRINTS" id="PR00081">
    <property type="entry name" value="GDHRDH"/>
</dbReference>
<keyword evidence="3" id="KW-0175">Coiled coil</keyword>
<comment type="similarity">
    <text evidence="1">Belongs to the short-chain dehydrogenases/reductases (SDR) family.</text>
</comment>
<feature type="coiled-coil region" evidence="3">
    <location>
        <begin position="75"/>
        <end position="102"/>
    </location>
</feature>
<organism evidence="5 6">
    <name type="scientific">Meloidogyne enterolobii</name>
    <name type="common">Root-knot nematode worm</name>
    <name type="synonym">Meloidogyne mayaguensis</name>
    <dbReference type="NCBI Taxonomy" id="390850"/>
    <lineage>
        <taxon>Eukaryota</taxon>
        <taxon>Metazoa</taxon>
        <taxon>Ecdysozoa</taxon>
        <taxon>Nematoda</taxon>
        <taxon>Chromadorea</taxon>
        <taxon>Rhabditida</taxon>
        <taxon>Tylenchina</taxon>
        <taxon>Tylenchomorpha</taxon>
        <taxon>Tylenchoidea</taxon>
        <taxon>Meloidogynidae</taxon>
        <taxon>Meloidogyninae</taxon>
        <taxon>Meloidogyne</taxon>
    </lineage>
</organism>
<dbReference type="Proteomes" id="UP000580250">
    <property type="component" value="Unassembled WGS sequence"/>
</dbReference>
<dbReference type="PANTHER" id="PTHR44196:SF1">
    <property type="entry name" value="DEHYDROGENASE_REDUCTASE SDR FAMILY MEMBER 7B"/>
    <property type="match status" value="1"/>
</dbReference>
<dbReference type="AlphaFoldDB" id="A0A6V7TMB6"/>
<dbReference type="GO" id="GO:0016491">
    <property type="term" value="F:oxidoreductase activity"/>
    <property type="evidence" value="ECO:0007669"/>
    <property type="project" value="UniProtKB-KW"/>
</dbReference>
<dbReference type="Pfam" id="PF00106">
    <property type="entry name" value="adh_short"/>
    <property type="match status" value="1"/>
</dbReference>
<feature type="transmembrane region" description="Helical" evidence="4">
    <location>
        <begin position="206"/>
        <end position="222"/>
    </location>
</feature>
<reference evidence="5 6" key="1">
    <citation type="submission" date="2020-08" db="EMBL/GenBank/DDBJ databases">
        <authorList>
            <person name="Koutsovoulos G."/>
            <person name="Danchin GJ E."/>
        </authorList>
    </citation>
    <scope>NUCLEOTIDE SEQUENCE [LARGE SCALE GENOMIC DNA]</scope>
</reference>
<feature type="transmembrane region" description="Helical" evidence="4">
    <location>
        <begin position="15"/>
        <end position="37"/>
    </location>
</feature>
<evidence type="ECO:0000256" key="4">
    <source>
        <dbReference type="SAM" id="Phobius"/>
    </source>
</evidence>
<gene>
    <name evidence="5" type="ORF">MENT_LOCUS1862</name>
</gene>
<protein>
    <submittedName>
        <fullName evidence="5">Uncharacterized protein</fullName>
    </submittedName>
</protein>
<keyword evidence="4" id="KW-1133">Transmembrane helix</keyword>
<evidence type="ECO:0000256" key="3">
    <source>
        <dbReference type="SAM" id="Coils"/>
    </source>
</evidence>
<evidence type="ECO:0000313" key="6">
    <source>
        <dbReference type="Proteomes" id="UP000580250"/>
    </source>
</evidence>
<dbReference type="Gene3D" id="3.40.50.720">
    <property type="entry name" value="NAD(P)-binding Rossmann-like Domain"/>
    <property type="match status" value="1"/>
</dbReference>
<dbReference type="EMBL" id="CAJEWN010000006">
    <property type="protein sequence ID" value="CAD2127454.1"/>
    <property type="molecule type" value="Genomic_DNA"/>
</dbReference>
<evidence type="ECO:0000256" key="1">
    <source>
        <dbReference type="ARBA" id="ARBA00006484"/>
    </source>
</evidence>
<dbReference type="InterPro" id="IPR002347">
    <property type="entry name" value="SDR_fam"/>
</dbReference>
<comment type="caution">
    <text evidence="5">The sequence shown here is derived from an EMBL/GenBank/DDBJ whole genome shotgun (WGS) entry which is preliminary data.</text>
</comment>
<proteinExistence type="inferred from homology"/>
<dbReference type="OrthoDB" id="5875942at2759"/>
<accession>A0A6V7TMB6</accession>
<sequence length="223" mass="25869">MDQLINLQNKFTTNFYLKFISTAFGLWGIYKFMVYLYNARHCKFNLKDKTVVIIGASSGIGRAMAFEFYKKGAKLVLVARSVDKLELLCKELEDQKQQFNNFHKPTFYQLDITEFVNLEEENYKNKILELLDHSIDDRKTVDVLVCSAGLSNRGSIEKTKISIFRELMEVNFFGFIYIIKTLLNFIPDDGAIININSIQGRVALPYRAPILVLNMLLWHFLIV</sequence>
<evidence type="ECO:0000313" key="5">
    <source>
        <dbReference type="EMBL" id="CAD2127454.1"/>
    </source>
</evidence>
<evidence type="ECO:0000256" key="2">
    <source>
        <dbReference type="ARBA" id="ARBA00023002"/>
    </source>
</evidence>
<dbReference type="SUPFAM" id="SSF51735">
    <property type="entry name" value="NAD(P)-binding Rossmann-fold domains"/>
    <property type="match status" value="1"/>
</dbReference>
<dbReference type="InterPro" id="IPR036291">
    <property type="entry name" value="NAD(P)-bd_dom_sf"/>
</dbReference>
<name>A0A6V7TMB6_MELEN</name>
<dbReference type="PANTHER" id="PTHR44196">
    <property type="entry name" value="DEHYDROGENASE/REDUCTASE SDR FAMILY MEMBER 7B"/>
    <property type="match status" value="1"/>
</dbReference>
<dbReference type="GO" id="GO:0016020">
    <property type="term" value="C:membrane"/>
    <property type="evidence" value="ECO:0007669"/>
    <property type="project" value="TreeGrafter"/>
</dbReference>
<keyword evidence="2" id="KW-0560">Oxidoreductase</keyword>
<keyword evidence="4" id="KW-0812">Transmembrane</keyword>
<keyword evidence="4" id="KW-0472">Membrane</keyword>